<dbReference type="Gene3D" id="3.90.550.10">
    <property type="entry name" value="Spore Coat Polysaccharide Biosynthesis Protein SpsA, Chain A"/>
    <property type="match status" value="1"/>
</dbReference>
<dbReference type="RefSeq" id="WP_197680455.1">
    <property type="nucleotide sequence ID" value="NZ_LT629799.1"/>
</dbReference>
<evidence type="ECO:0000256" key="2">
    <source>
        <dbReference type="ARBA" id="ARBA00006739"/>
    </source>
</evidence>
<dbReference type="Proteomes" id="UP000198825">
    <property type="component" value="Chromosome I"/>
</dbReference>
<reference evidence="7" key="1">
    <citation type="submission" date="2016-10" db="EMBL/GenBank/DDBJ databases">
        <authorList>
            <person name="Varghese N."/>
            <person name="Submissions S."/>
        </authorList>
    </citation>
    <scope>NUCLEOTIDE SEQUENCE [LARGE SCALE GENOMIC DNA]</scope>
    <source>
        <strain evidence="7">DSM 21743</strain>
    </source>
</reference>
<dbReference type="AlphaFoldDB" id="A0A1H2N036"/>
<protein>
    <submittedName>
        <fullName evidence="6">Glycosyltransferase, GT2 family</fullName>
    </submittedName>
</protein>
<comment type="pathway">
    <text evidence="1">Cell wall biogenesis; cell wall polysaccharide biosynthesis.</text>
</comment>
<gene>
    <name evidence="6" type="ORF">SAMN04488544_3023</name>
</gene>
<keyword evidence="7" id="KW-1185">Reference proteome</keyword>
<evidence type="ECO:0000256" key="1">
    <source>
        <dbReference type="ARBA" id="ARBA00004776"/>
    </source>
</evidence>
<dbReference type="STRING" id="546874.SAMN04488544_3023"/>
<dbReference type="EMBL" id="LT629799">
    <property type="protein sequence ID" value="SDU98608.1"/>
    <property type="molecule type" value="Genomic_DNA"/>
</dbReference>
<evidence type="ECO:0000313" key="6">
    <source>
        <dbReference type="EMBL" id="SDU98608.1"/>
    </source>
</evidence>
<dbReference type="PANTHER" id="PTHR43179:SF12">
    <property type="entry name" value="GALACTOFURANOSYLTRANSFERASE GLFT2"/>
    <property type="match status" value="1"/>
</dbReference>
<name>A0A1H2N036_9ACTN</name>
<accession>A0A1H2N036</accession>
<dbReference type="GO" id="GO:0016757">
    <property type="term" value="F:glycosyltransferase activity"/>
    <property type="evidence" value="ECO:0007669"/>
    <property type="project" value="UniProtKB-KW"/>
</dbReference>
<dbReference type="SUPFAM" id="SSF53448">
    <property type="entry name" value="Nucleotide-diphospho-sugar transferases"/>
    <property type="match status" value="1"/>
</dbReference>
<dbReference type="InterPro" id="IPR001173">
    <property type="entry name" value="Glyco_trans_2-like"/>
</dbReference>
<evidence type="ECO:0000256" key="4">
    <source>
        <dbReference type="ARBA" id="ARBA00022679"/>
    </source>
</evidence>
<keyword evidence="3" id="KW-0328">Glycosyltransferase</keyword>
<sequence>MTQDVPHRGDLDVLVPTRDRREALAVTLSGLLAQDLSARLVLADQTPGTSAAEQPEIASLLGVMRLRGWEVEVEHRTGPARGVTEQRQHLLDRARRPYLLMLDDDVLLERWVLRQLVEAMDVLGCGFVGMAHAAASYLDDVRPAELESFELWEGGRVRPERIRKGDPGWERWRLHNAANVQHLLDRVPGGALDAHGWVPYKVAWVAGCVLFRTEALRDVGGFGFWADLPPNLRGEDVVTQLQVAERFGGAGLLPSGAWHLELPTSIEDRSVDAYAAVLEA</sequence>
<dbReference type="InterPro" id="IPR029044">
    <property type="entry name" value="Nucleotide-diphossugar_trans"/>
</dbReference>
<evidence type="ECO:0000256" key="3">
    <source>
        <dbReference type="ARBA" id="ARBA00022676"/>
    </source>
</evidence>
<evidence type="ECO:0000313" key="7">
    <source>
        <dbReference type="Proteomes" id="UP000198825"/>
    </source>
</evidence>
<keyword evidence="4 6" id="KW-0808">Transferase</keyword>
<evidence type="ECO:0000259" key="5">
    <source>
        <dbReference type="Pfam" id="PF00535"/>
    </source>
</evidence>
<dbReference type="PANTHER" id="PTHR43179">
    <property type="entry name" value="RHAMNOSYLTRANSFERASE WBBL"/>
    <property type="match status" value="1"/>
</dbReference>
<comment type="similarity">
    <text evidence="2">Belongs to the glycosyltransferase 2 family.</text>
</comment>
<feature type="domain" description="Glycosyltransferase 2-like" evidence="5">
    <location>
        <begin position="13"/>
        <end position="139"/>
    </location>
</feature>
<dbReference type="Pfam" id="PF00535">
    <property type="entry name" value="Glycos_transf_2"/>
    <property type="match status" value="1"/>
</dbReference>
<proteinExistence type="inferred from homology"/>
<organism evidence="6 7">
    <name type="scientific">Microlunatus sagamiharensis</name>
    <dbReference type="NCBI Taxonomy" id="546874"/>
    <lineage>
        <taxon>Bacteria</taxon>
        <taxon>Bacillati</taxon>
        <taxon>Actinomycetota</taxon>
        <taxon>Actinomycetes</taxon>
        <taxon>Propionibacteriales</taxon>
        <taxon>Propionibacteriaceae</taxon>
        <taxon>Microlunatus</taxon>
    </lineage>
</organism>